<accession>A0A0F9G0W9</accession>
<dbReference type="AlphaFoldDB" id="A0A0F9G0W9"/>
<comment type="caution">
    <text evidence="1">The sequence shown here is derived from an EMBL/GenBank/DDBJ whole genome shotgun (WGS) entry which is preliminary data.</text>
</comment>
<protein>
    <submittedName>
        <fullName evidence="1">Uncharacterized protein</fullName>
    </submittedName>
</protein>
<organism evidence="1">
    <name type="scientific">marine sediment metagenome</name>
    <dbReference type="NCBI Taxonomy" id="412755"/>
    <lineage>
        <taxon>unclassified sequences</taxon>
        <taxon>metagenomes</taxon>
        <taxon>ecological metagenomes</taxon>
    </lineage>
</organism>
<proteinExistence type="predicted"/>
<gene>
    <name evidence="1" type="ORF">LCGC14_1886080</name>
</gene>
<sequence length="58" mass="6859">MRRKIGNLEKQSDNENPNWIPQVGEYYAWRESNTRHGDLLVRRVISYDAEKRRLNAGG</sequence>
<name>A0A0F9G0W9_9ZZZZ</name>
<reference evidence="1" key="1">
    <citation type="journal article" date="2015" name="Nature">
        <title>Complex archaea that bridge the gap between prokaryotes and eukaryotes.</title>
        <authorList>
            <person name="Spang A."/>
            <person name="Saw J.H."/>
            <person name="Jorgensen S.L."/>
            <person name="Zaremba-Niedzwiedzka K."/>
            <person name="Martijn J."/>
            <person name="Lind A.E."/>
            <person name="van Eijk R."/>
            <person name="Schleper C."/>
            <person name="Guy L."/>
            <person name="Ettema T.J."/>
        </authorList>
    </citation>
    <scope>NUCLEOTIDE SEQUENCE</scope>
</reference>
<evidence type="ECO:0000313" key="1">
    <source>
        <dbReference type="EMBL" id="KKL92299.1"/>
    </source>
</evidence>
<dbReference type="EMBL" id="LAZR01019503">
    <property type="protein sequence ID" value="KKL92299.1"/>
    <property type="molecule type" value="Genomic_DNA"/>
</dbReference>